<name>A0A3R6Z5F0_9STRA</name>
<dbReference type="SUPFAM" id="SSF54160">
    <property type="entry name" value="Chromo domain-like"/>
    <property type="match status" value="1"/>
</dbReference>
<reference evidence="4 5" key="1">
    <citation type="submission" date="2018-08" db="EMBL/GenBank/DDBJ databases">
        <title>Aphanomyces genome sequencing and annotation.</title>
        <authorList>
            <person name="Minardi D."/>
            <person name="Oidtmann B."/>
            <person name="Van Der Giezen M."/>
            <person name="Studholme D.J."/>
        </authorList>
    </citation>
    <scope>NUCLEOTIDE SEQUENCE [LARGE SCALE GENOMIC DNA]</scope>
    <source>
        <strain evidence="4 5">NJM0002</strain>
    </source>
</reference>
<dbReference type="EMBL" id="QUSY01000022">
    <property type="protein sequence ID" value="RHY34640.1"/>
    <property type="molecule type" value="Genomic_DNA"/>
</dbReference>
<dbReference type="InterPro" id="IPR023780">
    <property type="entry name" value="Chromo_domain"/>
</dbReference>
<dbReference type="PROSITE" id="PS50013">
    <property type="entry name" value="CHROMO_2"/>
    <property type="match status" value="1"/>
</dbReference>
<evidence type="ECO:0000256" key="2">
    <source>
        <dbReference type="ARBA" id="ARBA00023242"/>
    </source>
</evidence>
<dbReference type="Gene3D" id="2.40.50.40">
    <property type="match status" value="1"/>
</dbReference>
<dbReference type="Pfam" id="PF00385">
    <property type="entry name" value="Chromo"/>
    <property type="match status" value="1"/>
</dbReference>
<dbReference type="PROSITE" id="PS00598">
    <property type="entry name" value="CHROMO_1"/>
    <property type="match status" value="1"/>
</dbReference>
<dbReference type="InterPro" id="IPR023779">
    <property type="entry name" value="Chromodomain_CS"/>
</dbReference>
<proteinExistence type="predicted"/>
<dbReference type="GO" id="GO:0005634">
    <property type="term" value="C:nucleus"/>
    <property type="evidence" value="ECO:0007669"/>
    <property type="project" value="UniProtKB-SubCell"/>
</dbReference>
<comment type="caution">
    <text evidence="4">The sequence shown here is derived from an EMBL/GenBank/DDBJ whole genome shotgun (WGS) entry which is preliminary data.</text>
</comment>
<sequence length="305" mass="33745">MDEFCANHRGVNAMKNSDKGNSMKCRATLDDVLVLPRVLLDSGSDESLVSNGLLQALERLGSRPSVVVKPTVTLKPYGENSLPFKVTRQVQFKALTLETSIGPLALRGLKVWVDEQSLQINLLIGRPVMDRLGLSVDGMLVGALKKRQTWEVGDLGDGEDKPRTVQRLRETYGDDAEELDSVEDVACSTLSMEKTTDPDGQIRRILDEKVAEAVEHVTSDPVDYAAFGDEGFYVEVLLAARCNEGRHELLVKWKGLEGEEASWEPASQLYEDIAVVMRRWILKNAGKEEIKVLLAALEETLGHSL</sequence>
<keyword evidence="5" id="KW-1185">Reference proteome</keyword>
<dbReference type="InterPro" id="IPR000953">
    <property type="entry name" value="Chromo/chromo_shadow_dom"/>
</dbReference>
<accession>A0A3R6Z5F0</accession>
<gene>
    <name evidence="4" type="ORF">DYB32_000771</name>
</gene>
<evidence type="ECO:0000259" key="3">
    <source>
        <dbReference type="PROSITE" id="PS50013"/>
    </source>
</evidence>
<keyword evidence="2" id="KW-0539">Nucleus</keyword>
<feature type="domain" description="Chromo" evidence="3">
    <location>
        <begin position="232"/>
        <end position="269"/>
    </location>
</feature>
<evidence type="ECO:0000313" key="4">
    <source>
        <dbReference type="EMBL" id="RHY34640.1"/>
    </source>
</evidence>
<dbReference type="VEuPathDB" id="FungiDB:H310_14304"/>
<dbReference type="Proteomes" id="UP000285060">
    <property type="component" value="Unassembled WGS sequence"/>
</dbReference>
<protein>
    <recommendedName>
        <fullName evidence="3">Chromo domain-containing protein</fullName>
    </recommendedName>
</protein>
<comment type="subcellular location">
    <subcellularLocation>
        <location evidence="1">Nucleus</location>
    </subcellularLocation>
</comment>
<dbReference type="VEuPathDB" id="FungiDB:H310_14305"/>
<dbReference type="AlphaFoldDB" id="A0A3R6Z5F0"/>
<organism evidence="4 5">
    <name type="scientific">Aphanomyces invadans</name>
    <dbReference type="NCBI Taxonomy" id="157072"/>
    <lineage>
        <taxon>Eukaryota</taxon>
        <taxon>Sar</taxon>
        <taxon>Stramenopiles</taxon>
        <taxon>Oomycota</taxon>
        <taxon>Saprolegniomycetes</taxon>
        <taxon>Saprolegniales</taxon>
        <taxon>Verrucalvaceae</taxon>
        <taxon>Aphanomyces</taxon>
    </lineage>
</organism>
<evidence type="ECO:0000256" key="1">
    <source>
        <dbReference type="ARBA" id="ARBA00004123"/>
    </source>
</evidence>
<dbReference type="InterPro" id="IPR016197">
    <property type="entry name" value="Chromo-like_dom_sf"/>
</dbReference>
<evidence type="ECO:0000313" key="5">
    <source>
        <dbReference type="Proteomes" id="UP000285060"/>
    </source>
</evidence>
<dbReference type="CDD" id="cd00024">
    <property type="entry name" value="CD_CSD"/>
    <property type="match status" value="1"/>
</dbReference>
<dbReference type="SMART" id="SM00298">
    <property type="entry name" value="CHROMO"/>
    <property type="match status" value="1"/>
</dbReference>